<accession>A0AAV1KF55</accession>
<reference evidence="8 9" key="1">
    <citation type="submission" date="2023-11" db="EMBL/GenBank/DDBJ databases">
        <authorList>
            <person name="Hedman E."/>
            <person name="Englund M."/>
            <person name="Stromberg M."/>
            <person name="Nyberg Akerstrom W."/>
            <person name="Nylinder S."/>
            <person name="Jareborg N."/>
            <person name="Kallberg Y."/>
            <person name="Kronander E."/>
        </authorList>
    </citation>
    <scope>NUCLEOTIDE SEQUENCE [LARGE SCALE GENOMIC DNA]</scope>
</reference>
<dbReference type="GO" id="GO:0005634">
    <property type="term" value="C:nucleus"/>
    <property type="evidence" value="ECO:0007669"/>
    <property type="project" value="TreeGrafter"/>
</dbReference>
<keyword evidence="3" id="KW-0805">Transcription regulation</keyword>
<keyword evidence="4" id="KW-0804">Transcription</keyword>
<dbReference type="Proteomes" id="UP001314205">
    <property type="component" value="Unassembled WGS sequence"/>
</dbReference>
<evidence type="ECO:0000256" key="6">
    <source>
        <dbReference type="SAM" id="MobiDB-lite"/>
    </source>
</evidence>
<dbReference type="PANTHER" id="PTHR23098:SF16">
    <property type="entry name" value="REGULATORY PROTEIN ZESTE"/>
    <property type="match status" value="1"/>
</dbReference>
<dbReference type="PANTHER" id="PTHR23098">
    <property type="entry name" value="AGAP001331-PA-RELATED"/>
    <property type="match status" value="1"/>
</dbReference>
<evidence type="ECO:0000256" key="1">
    <source>
        <dbReference type="ARBA" id="ARBA00011764"/>
    </source>
</evidence>
<gene>
    <name evidence="8" type="ORF">PARMNEM_LOCUS3342</name>
</gene>
<evidence type="ECO:0000313" key="8">
    <source>
        <dbReference type="EMBL" id="CAK1581706.1"/>
    </source>
</evidence>
<evidence type="ECO:0000256" key="5">
    <source>
        <dbReference type="ARBA" id="ARBA00025466"/>
    </source>
</evidence>
<dbReference type="EMBL" id="CAVLGL010000035">
    <property type="protein sequence ID" value="CAK1581706.1"/>
    <property type="molecule type" value="Genomic_DNA"/>
</dbReference>
<comment type="caution">
    <text evidence="8">The sequence shown here is derived from an EMBL/GenBank/DDBJ whole genome shotgun (WGS) entry which is preliminary data.</text>
</comment>
<feature type="domain" description="Myb/SANT-like DNA-binding" evidence="7">
    <location>
        <begin position="42"/>
        <end position="81"/>
    </location>
</feature>
<evidence type="ECO:0000256" key="3">
    <source>
        <dbReference type="ARBA" id="ARBA00023015"/>
    </source>
</evidence>
<evidence type="ECO:0000256" key="4">
    <source>
        <dbReference type="ARBA" id="ARBA00023163"/>
    </source>
</evidence>
<proteinExistence type="predicted"/>
<name>A0AAV1KF55_9NEOP</name>
<keyword evidence="9" id="KW-1185">Reference proteome</keyword>
<evidence type="ECO:0000313" key="9">
    <source>
        <dbReference type="Proteomes" id="UP001314205"/>
    </source>
</evidence>
<sequence>MLNVNNDVMLTIRCLLPYCLFNCSHGDLSNPRCGPQGRLKSERLWCDLAVILNSIGGGVNKSADKWKKVWADWKSKTKKKASLIRRHASGTGGGPSIRQTLTAFEERVLAIMGNLTVDGLPSIQEQGFGLSQVISSPTLALSPPPATHQQDTIDFEIITANQSVAISPPAPTTPTPSCSWQPPHTLTQETSTSQDQSMRSSRVQPAPSTPPPTCRRRFPPTPRSGITVSPTQTSLRARRRRTLTPFDRVTSEFVAIEQLRLRQEERRDRQLYELETRRIEVDHQRNQVLRMFAGIAQAWFDHYRSRDNTEQ</sequence>
<feature type="compositionally biased region" description="Polar residues" evidence="6">
    <location>
        <begin position="177"/>
        <end position="200"/>
    </location>
</feature>
<dbReference type="AlphaFoldDB" id="A0AAV1KF55"/>
<comment type="subunit">
    <text evidence="1">Self-associates forming complexes of several hundred monomers.</text>
</comment>
<dbReference type="Pfam" id="PF13873">
    <property type="entry name" value="Myb_DNA-bind_5"/>
    <property type="match status" value="1"/>
</dbReference>
<protein>
    <recommendedName>
        <fullName evidence="2">Regulatory protein zeste</fullName>
    </recommendedName>
</protein>
<organism evidence="8 9">
    <name type="scientific">Parnassius mnemosyne</name>
    <name type="common">clouded apollo</name>
    <dbReference type="NCBI Taxonomy" id="213953"/>
    <lineage>
        <taxon>Eukaryota</taxon>
        <taxon>Metazoa</taxon>
        <taxon>Ecdysozoa</taxon>
        <taxon>Arthropoda</taxon>
        <taxon>Hexapoda</taxon>
        <taxon>Insecta</taxon>
        <taxon>Pterygota</taxon>
        <taxon>Neoptera</taxon>
        <taxon>Endopterygota</taxon>
        <taxon>Lepidoptera</taxon>
        <taxon>Glossata</taxon>
        <taxon>Ditrysia</taxon>
        <taxon>Papilionoidea</taxon>
        <taxon>Papilionidae</taxon>
        <taxon>Parnassiinae</taxon>
        <taxon>Parnassini</taxon>
        <taxon>Parnassius</taxon>
        <taxon>Driopa</taxon>
    </lineage>
</organism>
<dbReference type="InterPro" id="IPR028002">
    <property type="entry name" value="Myb_DNA-bind_5"/>
</dbReference>
<feature type="region of interest" description="Disordered" evidence="6">
    <location>
        <begin position="165"/>
        <end position="234"/>
    </location>
</feature>
<comment type="function">
    <text evidence="5">Involved in transvection phenomena (= synapsis-dependent gene expression), where the synaptic pairing of chromosomes carrying genes with which zeste interacts influences the expression of these genes. Zeste binds to DNA and stimulates transcription from a nearby promoter.</text>
</comment>
<evidence type="ECO:0000256" key="2">
    <source>
        <dbReference type="ARBA" id="ARBA00016807"/>
    </source>
</evidence>
<evidence type="ECO:0000259" key="7">
    <source>
        <dbReference type="Pfam" id="PF13873"/>
    </source>
</evidence>